<comment type="cofactor">
    <cofactor evidence="5 7">
        <name>Zn(2+)</name>
        <dbReference type="ChEBI" id="CHEBI:29105"/>
    </cofactor>
    <text evidence="5 7">Binds 1 zinc ion per subunit.</text>
</comment>
<evidence type="ECO:0000256" key="7">
    <source>
        <dbReference type="PIRSR" id="PIRSR018001-3"/>
    </source>
</evidence>
<dbReference type="PANTHER" id="PTHR15162">
    <property type="entry name" value="ASPARTOACYLASE"/>
    <property type="match status" value="1"/>
</dbReference>
<feature type="binding site" evidence="5 7">
    <location>
        <position position="106"/>
    </location>
    <ligand>
        <name>Zn(2+)</name>
        <dbReference type="ChEBI" id="CHEBI:29105"/>
    </ligand>
</feature>
<dbReference type="InterPro" id="IPR050178">
    <property type="entry name" value="AspA/AstE_fam"/>
</dbReference>
<dbReference type="SUPFAM" id="SSF53187">
    <property type="entry name" value="Zn-dependent exopeptidases"/>
    <property type="match status" value="1"/>
</dbReference>
<dbReference type="EMBL" id="RSCL01000067">
    <property type="protein sequence ID" value="RUS92879.1"/>
    <property type="molecule type" value="Genomic_DNA"/>
</dbReference>
<evidence type="ECO:0000256" key="2">
    <source>
        <dbReference type="ARBA" id="ARBA00022723"/>
    </source>
</evidence>
<feature type="binding site" evidence="5">
    <location>
        <position position="164"/>
    </location>
    <ligand>
        <name>substrate</name>
    </ligand>
</feature>
<dbReference type="HAMAP" id="MF_00704">
    <property type="entry name" value="Aspartoacylase"/>
    <property type="match status" value="1"/>
</dbReference>
<dbReference type="EC" id="3.5.1.15" evidence="5"/>
<name>A0A3S1BX31_9CYAN</name>
<evidence type="ECO:0000313" key="10">
    <source>
        <dbReference type="EMBL" id="RUS92879.1"/>
    </source>
</evidence>
<dbReference type="InterPro" id="IPR016708">
    <property type="entry name" value="Aspartoacylase"/>
</dbReference>
<evidence type="ECO:0000256" key="4">
    <source>
        <dbReference type="ARBA" id="ARBA00022833"/>
    </source>
</evidence>
<keyword evidence="3 5" id="KW-0378">Hydrolase</keyword>
<evidence type="ECO:0000313" key="11">
    <source>
        <dbReference type="Proteomes" id="UP000271624"/>
    </source>
</evidence>
<dbReference type="GO" id="GO:0005829">
    <property type="term" value="C:cytosol"/>
    <property type="evidence" value="ECO:0007669"/>
    <property type="project" value="TreeGrafter"/>
</dbReference>
<feature type="binding site" evidence="5">
    <location>
        <position position="56"/>
    </location>
    <ligand>
        <name>substrate</name>
    </ligand>
</feature>
<dbReference type="GO" id="GO:0019807">
    <property type="term" value="F:aspartoacylase activity"/>
    <property type="evidence" value="ECO:0007669"/>
    <property type="project" value="UniProtKB-UniRule"/>
</dbReference>
<dbReference type="GO" id="GO:0008270">
    <property type="term" value="F:zinc ion binding"/>
    <property type="evidence" value="ECO:0007669"/>
    <property type="project" value="UniProtKB-UniRule"/>
</dbReference>
<feature type="binding site" evidence="5 7">
    <location>
        <position position="14"/>
    </location>
    <ligand>
        <name>Zn(2+)</name>
        <dbReference type="ChEBI" id="CHEBI:29105"/>
    </ligand>
</feature>
<organism evidence="10 11">
    <name type="scientific">Dulcicalothrix desertica PCC 7102</name>
    <dbReference type="NCBI Taxonomy" id="232991"/>
    <lineage>
        <taxon>Bacteria</taxon>
        <taxon>Bacillati</taxon>
        <taxon>Cyanobacteriota</taxon>
        <taxon>Cyanophyceae</taxon>
        <taxon>Nostocales</taxon>
        <taxon>Calotrichaceae</taxon>
        <taxon>Dulcicalothrix</taxon>
    </lineage>
</organism>
<keyword evidence="11" id="KW-1185">Reference proteome</keyword>
<dbReference type="RefSeq" id="WP_127087694.1">
    <property type="nucleotide sequence ID" value="NZ_RSCL01000067.1"/>
</dbReference>
<dbReference type="InterPro" id="IPR007036">
    <property type="entry name" value="Aste_AspA_hybrid_dom"/>
</dbReference>
<protein>
    <recommendedName>
        <fullName evidence="5">Probable aspartoacylase</fullName>
        <ecNumber evidence="5">3.5.1.15</ecNumber>
    </recommendedName>
</protein>
<dbReference type="PIRSF" id="PIRSF018001">
    <property type="entry name" value="Aspartoacylase"/>
    <property type="match status" value="1"/>
</dbReference>
<feature type="active site" description="Proton donor/acceptor" evidence="6">
    <location>
        <position position="164"/>
    </location>
</feature>
<evidence type="ECO:0000256" key="6">
    <source>
        <dbReference type="PIRSR" id="PIRSR018001-1"/>
    </source>
</evidence>
<evidence type="ECO:0000259" key="9">
    <source>
        <dbReference type="Pfam" id="PF24827"/>
    </source>
</evidence>
<evidence type="ECO:0000256" key="1">
    <source>
        <dbReference type="ARBA" id="ARBA00006173"/>
    </source>
</evidence>
<evidence type="ECO:0000256" key="5">
    <source>
        <dbReference type="HAMAP-Rule" id="MF_00704"/>
    </source>
</evidence>
<proteinExistence type="inferred from homology"/>
<accession>A0A3S1BX31</accession>
<comment type="caution">
    <text evidence="10">The sequence shown here is derived from an EMBL/GenBank/DDBJ whole genome shotgun (WGS) entry which is preliminary data.</text>
</comment>
<feature type="domain" description="AstE/AspA barrel-sandwich hybrid" evidence="8">
    <location>
        <begin position="206"/>
        <end position="287"/>
    </location>
</feature>
<dbReference type="Pfam" id="PF24827">
    <property type="entry name" value="AstE_AspA_cat"/>
    <property type="match status" value="1"/>
</dbReference>
<dbReference type="CDD" id="cd06909">
    <property type="entry name" value="M14_ASPA"/>
    <property type="match status" value="1"/>
</dbReference>
<evidence type="ECO:0000256" key="3">
    <source>
        <dbReference type="ARBA" id="ARBA00022801"/>
    </source>
</evidence>
<evidence type="ECO:0000259" key="8">
    <source>
        <dbReference type="Pfam" id="PF04952"/>
    </source>
</evidence>
<dbReference type="InterPro" id="IPR055438">
    <property type="entry name" value="AstE_AspA_cat"/>
</dbReference>
<dbReference type="PANTHER" id="PTHR15162:SF7">
    <property type="entry name" value="SUCCINYLGLUTAMATE DESUCCINYLASE"/>
    <property type="match status" value="1"/>
</dbReference>
<dbReference type="OrthoDB" id="531770at2"/>
<dbReference type="GO" id="GO:0016788">
    <property type="term" value="F:hydrolase activity, acting on ester bonds"/>
    <property type="evidence" value="ECO:0007669"/>
    <property type="project" value="InterPro"/>
</dbReference>
<dbReference type="Gene3D" id="2.20.25.160">
    <property type="match status" value="1"/>
</dbReference>
<feature type="binding site" evidence="5 7">
    <location>
        <position position="17"/>
    </location>
    <ligand>
        <name>Zn(2+)</name>
        <dbReference type="ChEBI" id="CHEBI:29105"/>
    </ligand>
</feature>
<reference evidence="10" key="2">
    <citation type="journal article" date="2019" name="Genome Biol. Evol.">
        <title>Day and night: Metabolic profiles and evolutionary relationships of six axenic non-marine cyanobacteria.</title>
        <authorList>
            <person name="Will S.E."/>
            <person name="Henke P."/>
            <person name="Boedeker C."/>
            <person name="Huang S."/>
            <person name="Brinkmann H."/>
            <person name="Rohde M."/>
            <person name="Jarek M."/>
            <person name="Friedl T."/>
            <person name="Seufert S."/>
            <person name="Schumacher M."/>
            <person name="Overmann J."/>
            <person name="Neumann-Schaal M."/>
            <person name="Petersen J."/>
        </authorList>
    </citation>
    <scope>NUCLEOTIDE SEQUENCE [LARGE SCALE GENOMIC DNA]</scope>
    <source>
        <strain evidence="10">PCC 7102</strain>
    </source>
</reference>
<dbReference type="Proteomes" id="UP000271624">
    <property type="component" value="Unassembled WGS sequence"/>
</dbReference>
<sequence length="295" mass="32757">MDKISTVAIVGGTHGNELTGVYVAKKFTNNQDLITRPSFLSQVVFGNPKAIQECRRYIDKDLNRCFSRADLQNSTLSSYEDTRAKEIQKILLSPQGKPYDVIIDLHTTTSNMGLSILLSSEHPFLLGLSAYLSLLSDDVKVCCSPKSQNAVYLDSLSDLGFAIEVGAVAQGVLNAELFQKTEKLILAALDYFEAYNQGKSPQIPGTLTIYNYTGAIDYPRNARGEIEAMIHPQRQFKDYQPLNSGDPIFLTFDGREILYEGTSTIYPIFINEAAYYEKGIAMCLTQKKTVNLSTT</sequence>
<keyword evidence="2 5" id="KW-0479">Metal-binding</keyword>
<dbReference type="AlphaFoldDB" id="A0A3S1BX31"/>
<comment type="similarity">
    <text evidence="1 5">Belongs to the AspA/AstE family. Aspartoacylase subfamily.</text>
</comment>
<feature type="domain" description="Succinylglutamate desuccinylase/Aspartoacylase catalytic" evidence="9">
    <location>
        <begin position="4"/>
        <end position="191"/>
    </location>
</feature>
<feature type="binding site" evidence="5">
    <location>
        <begin position="63"/>
        <end position="64"/>
    </location>
    <ligand>
        <name>substrate</name>
    </ligand>
</feature>
<comment type="catalytic activity">
    <reaction evidence="5">
        <text>an N-acyl-L-aspartate + H2O = a carboxylate + L-aspartate</text>
        <dbReference type="Rhea" id="RHEA:10872"/>
        <dbReference type="ChEBI" id="CHEBI:15377"/>
        <dbReference type="ChEBI" id="CHEBI:29067"/>
        <dbReference type="ChEBI" id="CHEBI:29991"/>
        <dbReference type="ChEBI" id="CHEBI:58497"/>
        <dbReference type="EC" id="3.5.1.15"/>
    </reaction>
</comment>
<keyword evidence="4 5" id="KW-0862">Zinc</keyword>
<dbReference type="NCBIfam" id="NF002601">
    <property type="entry name" value="PRK02259.1"/>
    <property type="match status" value="1"/>
</dbReference>
<feature type="binding site" evidence="5">
    <location>
        <position position="275"/>
    </location>
    <ligand>
        <name>substrate</name>
    </ligand>
</feature>
<gene>
    <name evidence="10" type="ORF">DSM106972_098040</name>
</gene>
<dbReference type="Pfam" id="PF04952">
    <property type="entry name" value="AstE_AspA_hybrid"/>
    <property type="match status" value="1"/>
</dbReference>
<reference evidence="10" key="1">
    <citation type="submission" date="2018-12" db="EMBL/GenBank/DDBJ databases">
        <authorList>
            <person name="Will S."/>
            <person name="Neumann-Schaal M."/>
            <person name="Henke P."/>
        </authorList>
    </citation>
    <scope>NUCLEOTIDE SEQUENCE</scope>
    <source>
        <strain evidence="10">PCC 7102</strain>
    </source>
</reference>
<dbReference type="Gene3D" id="3.40.630.10">
    <property type="entry name" value="Zn peptidases"/>
    <property type="match status" value="1"/>
</dbReference>